<feature type="binding site" description="covalent" evidence="11">
    <location>
        <position position="200"/>
    </location>
    <ligand>
        <name>heme c</name>
        <dbReference type="ChEBI" id="CHEBI:61717"/>
        <label>2</label>
    </ligand>
</feature>
<dbReference type="Proteomes" id="UP000002425">
    <property type="component" value="Chromosome"/>
</dbReference>
<evidence type="ECO:0000256" key="7">
    <source>
        <dbReference type="ARBA" id="ARBA00022737"/>
    </source>
</evidence>
<evidence type="ECO:0000256" key="4">
    <source>
        <dbReference type="ARBA" id="ARBA00022617"/>
    </source>
</evidence>
<dbReference type="PIRSF" id="PIRSF000018">
    <property type="entry name" value="Mb_ADH_cyt_c"/>
    <property type="match status" value="1"/>
</dbReference>
<protein>
    <submittedName>
        <fullName evidence="16">Cytochrome c alcohol dehydrogenase subunit</fullName>
    </submittedName>
</protein>
<feature type="binding site" description="axial binding residue" evidence="12">
    <location>
        <position position="355"/>
    </location>
    <ligand>
        <name>heme c</name>
        <dbReference type="ChEBI" id="CHEBI:61717"/>
        <label>3</label>
    </ligand>
    <ligandPart>
        <name>Fe</name>
        <dbReference type="ChEBI" id="CHEBI:18248"/>
    </ligandPart>
</feature>
<evidence type="ECO:0000256" key="12">
    <source>
        <dbReference type="PIRSR" id="PIRSR000018-51"/>
    </source>
</evidence>
<evidence type="ECO:0000256" key="10">
    <source>
        <dbReference type="ARBA" id="ARBA00023136"/>
    </source>
</evidence>
<dbReference type="InterPro" id="IPR051459">
    <property type="entry name" value="Cytochrome_c-type_DH"/>
</dbReference>
<dbReference type="SUPFAM" id="SSF46626">
    <property type="entry name" value="Cytochrome c"/>
    <property type="match status" value="3"/>
</dbReference>
<dbReference type="GO" id="GO:0009055">
    <property type="term" value="F:electron transfer activity"/>
    <property type="evidence" value="ECO:0007669"/>
    <property type="project" value="InterPro"/>
</dbReference>
<name>Q1QBP2_PSYCK</name>
<comment type="cofactor">
    <cofactor evidence="11">
        <name>heme c</name>
        <dbReference type="ChEBI" id="CHEBI:61717"/>
    </cofactor>
    <text evidence="11">Binds 3 heme c groups covalently per subunit.</text>
</comment>
<dbReference type="GO" id="GO:0005886">
    <property type="term" value="C:plasma membrane"/>
    <property type="evidence" value="ECO:0007669"/>
    <property type="project" value="UniProtKB-SubCell"/>
</dbReference>
<evidence type="ECO:0000256" key="8">
    <source>
        <dbReference type="ARBA" id="ARBA00022982"/>
    </source>
</evidence>
<dbReference type="GO" id="GO:0005506">
    <property type="term" value="F:iron ion binding"/>
    <property type="evidence" value="ECO:0007669"/>
    <property type="project" value="InterPro"/>
</dbReference>
<feature type="binding site" description="covalent" evidence="11">
    <location>
        <position position="203"/>
    </location>
    <ligand>
        <name>heme c</name>
        <dbReference type="ChEBI" id="CHEBI:61717"/>
        <label>2</label>
    </ligand>
</feature>
<evidence type="ECO:0000313" key="17">
    <source>
        <dbReference type="Proteomes" id="UP000002425"/>
    </source>
</evidence>
<feature type="binding site" description="axial binding residue" evidence="12">
    <location>
        <position position="64"/>
    </location>
    <ligand>
        <name>heme c</name>
        <dbReference type="ChEBI" id="CHEBI:61717"/>
        <label>1</label>
    </ligand>
    <ligandPart>
        <name>Fe</name>
        <dbReference type="ChEBI" id="CHEBI:18248"/>
    </ligandPart>
</feature>
<dbReference type="Pfam" id="PF13442">
    <property type="entry name" value="Cytochrome_CBB3"/>
    <property type="match status" value="1"/>
</dbReference>
<evidence type="ECO:0000256" key="9">
    <source>
        <dbReference type="ARBA" id="ARBA00023004"/>
    </source>
</evidence>
<comment type="subcellular location">
    <subcellularLocation>
        <location evidence="1">Cell membrane</location>
    </subcellularLocation>
</comment>
<dbReference type="PROSITE" id="PS51007">
    <property type="entry name" value="CYTC"/>
    <property type="match status" value="3"/>
</dbReference>
<dbReference type="InterPro" id="IPR008168">
    <property type="entry name" value="Cyt_C_IC"/>
</dbReference>
<feature type="domain" description="Cytochrome c" evidence="15">
    <location>
        <begin position="185"/>
        <end position="294"/>
    </location>
</feature>
<organism evidence="16 17">
    <name type="scientific">Psychrobacter cryohalolentis (strain ATCC BAA-1226 / DSM 17306 / VKM B-2378 / K5)</name>
    <dbReference type="NCBI Taxonomy" id="335284"/>
    <lineage>
        <taxon>Bacteria</taxon>
        <taxon>Pseudomonadati</taxon>
        <taxon>Pseudomonadota</taxon>
        <taxon>Gammaproteobacteria</taxon>
        <taxon>Moraxellales</taxon>
        <taxon>Moraxellaceae</taxon>
        <taxon>Psychrobacter</taxon>
    </lineage>
</organism>
<evidence type="ECO:0000259" key="15">
    <source>
        <dbReference type="PROSITE" id="PS51007"/>
    </source>
</evidence>
<keyword evidence="2" id="KW-0813">Transport</keyword>
<feature type="chain" id="PRO_5004195963" evidence="14">
    <location>
        <begin position="23"/>
        <end position="484"/>
    </location>
</feature>
<dbReference type="AlphaFoldDB" id="Q1QBP2"/>
<evidence type="ECO:0000256" key="1">
    <source>
        <dbReference type="ARBA" id="ARBA00004236"/>
    </source>
</evidence>
<dbReference type="Gene3D" id="1.10.760.10">
    <property type="entry name" value="Cytochrome c-like domain"/>
    <property type="match status" value="2"/>
</dbReference>
<evidence type="ECO:0000256" key="3">
    <source>
        <dbReference type="ARBA" id="ARBA00022475"/>
    </source>
</evidence>
<dbReference type="KEGG" id="pcr:Pcryo_1130"/>
<dbReference type="GO" id="GO:0020037">
    <property type="term" value="F:heme binding"/>
    <property type="evidence" value="ECO:0007669"/>
    <property type="project" value="InterPro"/>
</dbReference>
<dbReference type="eggNOG" id="COG2010">
    <property type="taxonomic scope" value="Bacteria"/>
</dbReference>
<evidence type="ECO:0000313" key="16">
    <source>
        <dbReference type="EMBL" id="ABE74911.1"/>
    </source>
</evidence>
<keyword evidence="7" id="KW-0677">Repeat</keyword>
<dbReference type="HOGENOM" id="CLU_028594_0_1_6"/>
<feature type="binding site" description="covalent" evidence="11">
    <location>
        <position position="63"/>
    </location>
    <ligand>
        <name>heme c</name>
        <dbReference type="ChEBI" id="CHEBI:61717"/>
        <label>1</label>
    </ligand>
</feature>
<evidence type="ECO:0000256" key="13">
    <source>
        <dbReference type="SAM" id="Phobius"/>
    </source>
</evidence>
<dbReference type="STRING" id="335284.Pcryo_1130"/>
<feature type="binding site" description="covalent" evidence="11">
    <location>
        <position position="351"/>
    </location>
    <ligand>
        <name>heme c</name>
        <dbReference type="ChEBI" id="CHEBI:61717"/>
        <label>3</label>
    </ligand>
</feature>
<keyword evidence="8" id="KW-0249">Electron transport</keyword>
<keyword evidence="13" id="KW-1133">Transmembrane helix</keyword>
<dbReference type="GO" id="GO:0016614">
    <property type="term" value="F:oxidoreductase activity, acting on CH-OH group of donors"/>
    <property type="evidence" value="ECO:0007669"/>
    <property type="project" value="InterPro"/>
</dbReference>
<evidence type="ECO:0000256" key="11">
    <source>
        <dbReference type="PIRSR" id="PIRSR000018-50"/>
    </source>
</evidence>
<dbReference type="Pfam" id="PF00034">
    <property type="entry name" value="Cytochrom_C"/>
    <property type="match status" value="1"/>
</dbReference>
<feature type="signal peptide" evidence="14">
    <location>
        <begin position="1"/>
        <end position="22"/>
    </location>
</feature>
<keyword evidence="6 14" id="KW-0732">Signal</keyword>
<keyword evidence="17" id="KW-1185">Reference proteome</keyword>
<keyword evidence="5 12" id="KW-0479">Metal-binding</keyword>
<keyword evidence="3" id="KW-1003">Cell membrane</keyword>
<keyword evidence="13" id="KW-0812">Transmembrane</keyword>
<reference evidence="16" key="1">
    <citation type="submission" date="2006-03" db="EMBL/GenBank/DDBJ databases">
        <title>Complete sequence of chromosome of Psychrobacter cryohalolentis K5.</title>
        <authorList>
            <consortium name="US DOE Joint Genome Institute"/>
            <person name="Copeland A."/>
            <person name="Lucas S."/>
            <person name="Lapidus A."/>
            <person name="Barry K."/>
            <person name="Detter J.C."/>
            <person name="Glavina del Rio T."/>
            <person name="Hammon N."/>
            <person name="Israni S."/>
            <person name="Dalin E."/>
            <person name="Tice H."/>
            <person name="Pitluck S."/>
            <person name="Brettin T."/>
            <person name="Bruce D."/>
            <person name="Han C."/>
            <person name="Tapia R."/>
            <person name="Sims D.R."/>
            <person name="Gilna P."/>
            <person name="Schmutz J."/>
            <person name="Larimer F."/>
            <person name="Land M."/>
            <person name="Hauser L."/>
            <person name="Kyrpides N."/>
            <person name="Kim E."/>
            <person name="Richardson P."/>
        </authorList>
    </citation>
    <scope>NUCLEOTIDE SEQUENCE</scope>
    <source>
        <strain evidence="16">K5</strain>
    </source>
</reference>
<gene>
    <name evidence="16" type="ordered locus">Pcryo_1130</name>
</gene>
<sequence length="484" mass="52328">MKRFSMMLSMLAIGMASSAAMAEDTSLTNTSLPNATLPNISPANSVLVNRGAYIARAADCMACHGEDYTGGTAIETPMGEIYSTNITPSKRYGIGNYTENDLKNVLQKGRAPSHMLYPAMPYPSYSGMKEEDINALFAYLQTVPVVDEAPKHKTDLPFPFNIRALMLGWNFLNVPSTQGRDGLNETQKRGEYLVNNLEHCGTCHTPRNSTMGFDKKMYLSGAQLGHWYAPNITPDESSGIGSWSEQDIITYLRTGELDQRAYAGGPMGEAVAHSTQYLKQEDLSAIASYLKAVPAIQTDDKVSAIDVSRLPTRVNESITHDLLAQKDYLAQAKTAVSKGSNSPEALYLATCGSCHGVDGYGQPDAQYSPIVGLSSLRRDKPDVLVNMILHGVVGSTNTSPIMPAFSDELSSEQIASIANYVRISFGGLASSDVSAADIERIAATSAEKPFLIKYAGLLAILGIIVAIAVIIFIIRAIIRSKHRH</sequence>
<feature type="transmembrane region" description="Helical" evidence="13">
    <location>
        <begin position="454"/>
        <end position="478"/>
    </location>
</feature>
<dbReference type="PANTHER" id="PTHR35008:SF8">
    <property type="entry name" value="ALCOHOL DEHYDROGENASE CYTOCHROME C SUBUNIT"/>
    <property type="match status" value="1"/>
</dbReference>
<dbReference type="PANTHER" id="PTHR35008">
    <property type="entry name" value="BLL4482 PROTEIN-RELATED"/>
    <property type="match status" value="1"/>
</dbReference>
<dbReference type="InterPro" id="IPR014353">
    <property type="entry name" value="Membr-bd_ADH_cyt_c"/>
</dbReference>
<dbReference type="RefSeq" id="WP_011513466.1">
    <property type="nucleotide sequence ID" value="NC_007969.1"/>
</dbReference>
<dbReference type="EMBL" id="CP000323">
    <property type="protein sequence ID" value="ABE74911.1"/>
    <property type="molecule type" value="Genomic_DNA"/>
</dbReference>
<evidence type="ECO:0000256" key="2">
    <source>
        <dbReference type="ARBA" id="ARBA00022448"/>
    </source>
</evidence>
<feature type="binding site" description="covalent" evidence="11">
    <location>
        <position position="354"/>
    </location>
    <ligand>
        <name>heme c</name>
        <dbReference type="ChEBI" id="CHEBI:61717"/>
        <label>3</label>
    </ligand>
</feature>
<accession>Q1QBP2</accession>
<feature type="binding site" description="axial binding residue" evidence="12">
    <location>
        <position position="204"/>
    </location>
    <ligand>
        <name>heme c</name>
        <dbReference type="ChEBI" id="CHEBI:61717"/>
        <label>2</label>
    </ligand>
    <ligandPart>
        <name>Fe</name>
        <dbReference type="ChEBI" id="CHEBI:18248"/>
    </ligandPart>
</feature>
<evidence type="ECO:0000256" key="14">
    <source>
        <dbReference type="SAM" id="SignalP"/>
    </source>
</evidence>
<keyword evidence="4 11" id="KW-0349">Heme</keyword>
<dbReference type="InterPro" id="IPR036909">
    <property type="entry name" value="Cyt_c-like_dom_sf"/>
</dbReference>
<evidence type="ECO:0000256" key="6">
    <source>
        <dbReference type="ARBA" id="ARBA00022729"/>
    </source>
</evidence>
<evidence type="ECO:0000256" key="5">
    <source>
        <dbReference type="ARBA" id="ARBA00022723"/>
    </source>
</evidence>
<dbReference type="InterPro" id="IPR009056">
    <property type="entry name" value="Cyt_c-like_dom"/>
</dbReference>
<dbReference type="PRINTS" id="PR00605">
    <property type="entry name" value="CYTCHROMECIC"/>
</dbReference>
<feature type="binding site" description="covalent" evidence="11">
    <location>
        <position position="60"/>
    </location>
    <ligand>
        <name>heme c</name>
        <dbReference type="ChEBI" id="CHEBI:61717"/>
        <label>1</label>
    </ligand>
</feature>
<keyword evidence="10 13" id="KW-0472">Membrane</keyword>
<proteinExistence type="predicted"/>
<keyword evidence="9 12" id="KW-0408">Iron</keyword>
<feature type="domain" description="Cytochrome c" evidence="15">
    <location>
        <begin position="46"/>
        <end position="144"/>
    </location>
</feature>
<feature type="domain" description="Cytochrome c" evidence="15">
    <location>
        <begin position="338"/>
        <end position="425"/>
    </location>
</feature>